<gene>
    <name evidence="1" type="ORF">S12H4_16928</name>
</gene>
<sequence>MDFALEQGIFQTKLTEHLATRVLVTNKDVRERLLKAFEELSKSKKEVPKEDKEKLLTNLFNIAQKAGLKNWRDIVGEGCRTRINDEVYIFDIPTTIEEAKEILISDPDKLKKIKEIFATMAKAIS</sequence>
<dbReference type="AlphaFoldDB" id="X1RMJ6"/>
<proteinExistence type="predicted"/>
<comment type="caution">
    <text evidence="1">The sequence shown here is derived from an EMBL/GenBank/DDBJ whole genome shotgun (WGS) entry which is preliminary data.</text>
</comment>
<reference evidence="1" key="1">
    <citation type="journal article" date="2014" name="Front. Microbiol.">
        <title>High frequency of phylogenetically diverse reductive dehalogenase-homologous genes in deep subseafloor sedimentary metagenomes.</title>
        <authorList>
            <person name="Kawai M."/>
            <person name="Futagami T."/>
            <person name="Toyoda A."/>
            <person name="Takaki Y."/>
            <person name="Nishi S."/>
            <person name="Hori S."/>
            <person name="Arai W."/>
            <person name="Tsubouchi T."/>
            <person name="Morono Y."/>
            <person name="Uchiyama I."/>
            <person name="Ito T."/>
            <person name="Fujiyama A."/>
            <person name="Inagaki F."/>
            <person name="Takami H."/>
        </authorList>
    </citation>
    <scope>NUCLEOTIDE SEQUENCE</scope>
    <source>
        <strain evidence="1">Expedition CK06-06</strain>
    </source>
</reference>
<name>X1RMJ6_9ZZZZ</name>
<organism evidence="1">
    <name type="scientific">marine sediment metagenome</name>
    <dbReference type="NCBI Taxonomy" id="412755"/>
    <lineage>
        <taxon>unclassified sequences</taxon>
        <taxon>metagenomes</taxon>
        <taxon>ecological metagenomes</taxon>
    </lineage>
</organism>
<accession>X1RMJ6</accession>
<evidence type="ECO:0000313" key="1">
    <source>
        <dbReference type="EMBL" id="GAI81947.1"/>
    </source>
</evidence>
<dbReference type="EMBL" id="BARW01008223">
    <property type="protein sequence ID" value="GAI81947.1"/>
    <property type="molecule type" value="Genomic_DNA"/>
</dbReference>
<protein>
    <submittedName>
        <fullName evidence="1">Uncharacterized protein</fullName>
    </submittedName>
</protein>